<dbReference type="InterPro" id="IPR036890">
    <property type="entry name" value="HATPase_C_sf"/>
</dbReference>
<name>A0ABV3DVY0_9ACTN</name>
<keyword evidence="1" id="KW-0418">Kinase</keyword>
<dbReference type="InterPro" id="IPR050267">
    <property type="entry name" value="Anti-sigma-factor_SerPK"/>
</dbReference>
<dbReference type="GO" id="GO:0005524">
    <property type="term" value="F:ATP binding"/>
    <property type="evidence" value="ECO:0007669"/>
    <property type="project" value="UniProtKB-KW"/>
</dbReference>
<evidence type="ECO:0000313" key="4">
    <source>
        <dbReference type="Proteomes" id="UP001551482"/>
    </source>
</evidence>
<keyword evidence="3" id="KW-0067">ATP-binding</keyword>
<dbReference type="Gene3D" id="3.30.565.10">
    <property type="entry name" value="Histidine kinase-like ATPase, C-terminal domain"/>
    <property type="match status" value="1"/>
</dbReference>
<feature type="domain" description="Histidine kinase/HSP90-like ATPase" evidence="2">
    <location>
        <begin position="3"/>
        <end position="103"/>
    </location>
</feature>
<dbReference type="InterPro" id="IPR003594">
    <property type="entry name" value="HATPase_dom"/>
</dbReference>
<reference evidence="3 4" key="1">
    <citation type="submission" date="2024-06" db="EMBL/GenBank/DDBJ databases">
        <title>The Natural Products Discovery Center: Release of the First 8490 Sequenced Strains for Exploring Actinobacteria Biosynthetic Diversity.</title>
        <authorList>
            <person name="Kalkreuter E."/>
            <person name="Kautsar S.A."/>
            <person name="Yang D."/>
            <person name="Bader C.D."/>
            <person name="Teijaro C.N."/>
            <person name="Fluegel L."/>
            <person name="Davis C.M."/>
            <person name="Simpson J.R."/>
            <person name="Lauterbach L."/>
            <person name="Steele A.D."/>
            <person name="Gui C."/>
            <person name="Meng S."/>
            <person name="Li G."/>
            <person name="Viehrig K."/>
            <person name="Ye F."/>
            <person name="Su P."/>
            <person name="Kiefer A.F."/>
            <person name="Nichols A."/>
            <person name="Cepeda A.J."/>
            <person name="Yan W."/>
            <person name="Fan B."/>
            <person name="Jiang Y."/>
            <person name="Adhikari A."/>
            <person name="Zheng C.-J."/>
            <person name="Schuster L."/>
            <person name="Cowan T.M."/>
            <person name="Smanski M.J."/>
            <person name="Chevrette M.G."/>
            <person name="De Carvalho L.P.S."/>
            <person name="Shen B."/>
        </authorList>
    </citation>
    <scope>NUCLEOTIDE SEQUENCE [LARGE SCALE GENOMIC DNA]</scope>
    <source>
        <strain evidence="3 4">NPDC048946</strain>
    </source>
</reference>
<evidence type="ECO:0000256" key="1">
    <source>
        <dbReference type="ARBA" id="ARBA00022527"/>
    </source>
</evidence>
<evidence type="ECO:0000313" key="3">
    <source>
        <dbReference type="EMBL" id="MEU8139647.1"/>
    </source>
</evidence>
<dbReference type="RefSeq" id="WP_358363882.1">
    <property type="nucleotide sequence ID" value="NZ_JBEZFP010000189.1"/>
</dbReference>
<keyword evidence="4" id="KW-1185">Reference proteome</keyword>
<accession>A0ABV3DVY0</accession>
<comment type="caution">
    <text evidence="3">The sequence shown here is derived from an EMBL/GenBank/DDBJ whole genome shotgun (WGS) entry which is preliminary data.</text>
</comment>
<dbReference type="PANTHER" id="PTHR35526:SF3">
    <property type="entry name" value="ANTI-SIGMA-F FACTOR RSBW"/>
    <property type="match status" value="1"/>
</dbReference>
<organism evidence="3 4">
    <name type="scientific">Streptodolium elevatio</name>
    <dbReference type="NCBI Taxonomy" id="3157996"/>
    <lineage>
        <taxon>Bacteria</taxon>
        <taxon>Bacillati</taxon>
        <taxon>Actinomycetota</taxon>
        <taxon>Actinomycetes</taxon>
        <taxon>Kitasatosporales</taxon>
        <taxon>Streptomycetaceae</taxon>
        <taxon>Streptodolium</taxon>
    </lineage>
</organism>
<proteinExistence type="predicted"/>
<keyword evidence="1" id="KW-0808">Transferase</keyword>
<dbReference type="SUPFAM" id="SSF55874">
    <property type="entry name" value="ATPase domain of HSP90 chaperone/DNA topoisomerase II/histidine kinase"/>
    <property type="match status" value="1"/>
</dbReference>
<gene>
    <name evidence="3" type="ORF">AB0C36_39910</name>
</gene>
<dbReference type="CDD" id="cd16936">
    <property type="entry name" value="HATPase_RsbW-like"/>
    <property type="match status" value="1"/>
</dbReference>
<evidence type="ECO:0000259" key="2">
    <source>
        <dbReference type="Pfam" id="PF13581"/>
    </source>
</evidence>
<dbReference type="PANTHER" id="PTHR35526">
    <property type="entry name" value="ANTI-SIGMA-F FACTOR RSBW-RELATED"/>
    <property type="match status" value="1"/>
</dbReference>
<keyword evidence="1" id="KW-0723">Serine/threonine-protein kinase</keyword>
<keyword evidence="3" id="KW-0547">Nucleotide-binding</keyword>
<dbReference type="EMBL" id="JBEZFP010000189">
    <property type="protein sequence ID" value="MEU8139647.1"/>
    <property type="molecule type" value="Genomic_DNA"/>
</dbReference>
<sequence length="111" mass="11680">MRVRAFLKPFVEAGVVSAGVLRDVLLVAGELLSNALRHATGPYRFSVFVAVGGVTVAVRDRSHTLPREADSPAEAGGYGLQIVRRLTGGVRTVRHSDGKTVVATVPLSASD</sequence>
<dbReference type="Pfam" id="PF13581">
    <property type="entry name" value="HATPase_c_2"/>
    <property type="match status" value="1"/>
</dbReference>
<protein>
    <submittedName>
        <fullName evidence="3">ATP-binding protein</fullName>
    </submittedName>
</protein>
<dbReference type="Proteomes" id="UP001551482">
    <property type="component" value="Unassembled WGS sequence"/>
</dbReference>